<dbReference type="GO" id="GO:0008734">
    <property type="term" value="F:L-aspartate oxidase activity"/>
    <property type="evidence" value="ECO:0007669"/>
    <property type="project" value="UniProtKB-EC"/>
</dbReference>
<dbReference type="InterPro" id="IPR005288">
    <property type="entry name" value="NadB"/>
</dbReference>
<dbReference type="Gene3D" id="1.20.58.100">
    <property type="entry name" value="Fumarate reductase/succinate dehydrogenase flavoprotein-like, C-terminal domain"/>
    <property type="match status" value="1"/>
</dbReference>
<evidence type="ECO:0000256" key="4">
    <source>
        <dbReference type="ARBA" id="ARBA00012173"/>
    </source>
</evidence>
<dbReference type="NCBIfam" id="TIGR00551">
    <property type="entry name" value="nadB"/>
    <property type="match status" value="1"/>
</dbReference>
<evidence type="ECO:0000259" key="9">
    <source>
        <dbReference type="Pfam" id="PF00890"/>
    </source>
</evidence>
<comment type="caution">
    <text evidence="10">The sequence shown here is derived from an EMBL/GenBank/DDBJ whole genome shotgun (WGS) entry which is preliminary data.</text>
</comment>
<evidence type="ECO:0000256" key="6">
    <source>
        <dbReference type="ARBA" id="ARBA00022642"/>
    </source>
</evidence>
<dbReference type="PRINTS" id="PR00368">
    <property type="entry name" value="FADPNR"/>
</dbReference>
<dbReference type="PANTHER" id="PTHR42716">
    <property type="entry name" value="L-ASPARTATE OXIDASE"/>
    <property type="match status" value="1"/>
</dbReference>
<organism evidence="10">
    <name type="scientific">marine sediment metagenome</name>
    <dbReference type="NCBI Taxonomy" id="412755"/>
    <lineage>
        <taxon>unclassified sequences</taxon>
        <taxon>metagenomes</taxon>
        <taxon>ecological metagenomes</taxon>
    </lineage>
</organism>
<dbReference type="InterPro" id="IPR037099">
    <property type="entry name" value="Fum_R/Succ_DH_flav-like_C_sf"/>
</dbReference>
<evidence type="ECO:0000256" key="3">
    <source>
        <dbReference type="ARBA" id="ARBA00008562"/>
    </source>
</evidence>
<dbReference type="FunFam" id="3.90.700.10:FF:000002">
    <property type="entry name" value="L-aspartate oxidase"/>
    <property type="match status" value="1"/>
</dbReference>
<evidence type="ECO:0000313" key="10">
    <source>
        <dbReference type="EMBL" id="GAH29619.1"/>
    </source>
</evidence>
<dbReference type="EMBL" id="BARU01000261">
    <property type="protein sequence ID" value="GAH29619.1"/>
    <property type="molecule type" value="Genomic_DNA"/>
</dbReference>
<feature type="non-terminal residue" evidence="10">
    <location>
        <position position="528"/>
    </location>
</feature>
<dbReference type="SUPFAM" id="SSF56425">
    <property type="entry name" value="Succinate dehydrogenase/fumarate reductase flavoprotein, catalytic domain"/>
    <property type="match status" value="1"/>
</dbReference>
<dbReference type="EC" id="1.4.3.16" evidence="4"/>
<keyword evidence="7" id="KW-0274">FAD</keyword>
<evidence type="ECO:0000256" key="1">
    <source>
        <dbReference type="ARBA" id="ARBA00001974"/>
    </source>
</evidence>
<dbReference type="InterPro" id="IPR036188">
    <property type="entry name" value="FAD/NAD-bd_sf"/>
</dbReference>
<dbReference type="PANTHER" id="PTHR42716:SF2">
    <property type="entry name" value="L-ASPARTATE OXIDASE, CHLOROPLASTIC"/>
    <property type="match status" value="1"/>
</dbReference>
<dbReference type="SUPFAM" id="SSF51905">
    <property type="entry name" value="FAD/NAD(P)-binding domain"/>
    <property type="match status" value="1"/>
</dbReference>
<evidence type="ECO:0000256" key="8">
    <source>
        <dbReference type="ARBA" id="ARBA00023002"/>
    </source>
</evidence>
<dbReference type="UniPathway" id="UPA00253">
    <property type="reaction ID" value="UER00326"/>
</dbReference>
<protein>
    <recommendedName>
        <fullName evidence="4">L-aspartate oxidase</fullName>
        <ecNumber evidence="4">1.4.3.16</ecNumber>
    </recommendedName>
</protein>
<dbReference type="AlphaFoldDB" id="X1FJR5"/>
<sequence length="528" mass="58635">MSEKESLNADILIIGCGIAGASTALEAAKSGLRVIVVTKNSNLEESNTYYAQGGIVSLGHDDHPELLKDDIIQSGDGINNPGAVEILASEGKKAVEDILIKELKIPFTRSSPDSLDYAQEAGHSRRRILHIKDTTGKTIEERFIRALKKYSNVTLLPEHTAVDLLTVPHHSKNPTFYYEEPQCIGAYVLDNKSSRVNTIFAHYTILATGGCGTVYLYTSNPRGAIGDGYAMAYTAGARIVNMEYIQFHPTSLFHRDADGFLISETVRGEGARLKTKEGQTFMENYNKRRDLAPRDEVARAIYEEMTNSNSSYVYLDLASYAKFNIKKKFPNIYKTCLEYGIDITKEAIPVVPAAHYCCGGILVDEWGKSSLKSLFAVGEVSCTGVHGANRLASTSLLEGLVWGTRASKYIASHFNPAVSYKSSDIHEWYYPEKGEEVDPALINQDWISIRSTMWNYAGIIRTKKRLERARADLDYLRHRIEKFYREVKMDAKVVGLKHGIQVALLITDAALGNPVSLGSHYIQGRIQA</sequence>
<evidence type="ECO:0000256" key="5">
    <source>
        <dbReference type="ARBA" id="ARBA00022630"/>
    </source>
</evidence>
<comment type="pathway">
    <text evidence="2">Cofactor biosynthesis; NAD(+) biosynthesis; iminoaspartate from L-aspartate (oxidase route): step 1/1.</text>
</comment>
<dbReference type="InterPro" id="IPR027477">
    <property type="entry name" value="Succ_DH/fumarate_Rdtase_cat_sf"/>
</dbReference>
<dbReference type="InterPro" id="IPR003953">
    <property type="entry name" value="FAD-dep_OxRdtase_2_FAD-bd"/>
</dbReference>
<keyword evidence="8" id="KW-0560">Oxidoreductase</keyword>
<dbReference type="PIRSF" id="PIRSF000171">
    <property type="entry name" value="SDHA_APRA_LASPO"/>
    <property type="match status" value="1"/>
</dbReference>
<feature type="domain" description="FAD-dependent oxidoreductase 2 FAD-binding" evidence="9">
    <location>
        <begin position="10"/>
        <end position="396"/>
    </location>
</feature>
<dbReference type="Gene3D" id="3.50.50.60">
    <property type="entry name" value="FAD/NAD(P)-binding domain"/>
    <property type="match status" value="1"/>
</dbReference>
<reference evidence="10" key="1">
    <citation type="journal article" date="2014" name="Front. Microbiol.">
        <title>High frequency of phylogenetically diverse reductive dehalogenase-homologous genes in deep subseafloor sedimentary metagenomes.</title>
        <authorList>
            <person name="Kawai M."/>
            <person name="Futagami T."/>
            <person name="Toyoda A."/>
            <person name="Takaki Y."/>
            <person name="Nishi S."/>
            <person name="Hori S."/>
            <person name="Arai W."/>
            <person name="Tsubouchi T."/>
            <person name="Morono Y."/>
            <person name="Uchiyama I."/>
            <person name="Ito T."/>
            <person name="Fujiyama A."/>
            <person name="Inagaki F."/>
            <person name="Takami H."/>
        </authorList>
    </citation>
    <scope>NUCLEOTIDE SEQUENCE</scope>
    <source>
        <strain evidence="10">Expedition CK06-06</strain>
    </source>
</reference>
<dbReference type="GO" id="GO:0009435">
    <property type="term" value="P:NAD+ biosynthetic process"/>
    <property type="evidence" value="ECO:0007669"/>
    <property type="project" value="UniProtKB-UniPathway"/>
</dbReference>
<dbReference type="Gene3D" id="3.90.700.10">
    <property type="entry name" value="Succinate dehydrogenase/fumarate reductase flavoprotein, catalytic domain"/>
    <property type="match status" value="1"/>
</dbReference>
<comment type="similarity">
    <text evidence="3">Belongs to the FAD-dependent oxidoreductase 2 family. NadB subfamily.</text>
</comment>
<dbReference type="PRINTS" id="PR00411">
    <property type="entry name" value="PNDRDTASEI"/>
</dbReference>
<keyword evidence="5" id="KW-0285">Flavoprotein</keyword>
<keyword evidence="6" id="KW-0662">Pyridine nucleotide biosynthesis</keyword>
<dbReference type="Pfam" id="PF00890">
    <property type="entry name" value="FAD_binding_2"/>
    <property type="match status" value="1"/>
</dbReference>
<name>X1FJR5_9ZZZZ</name>
<accession>X1FJR5</accession>
<gene>
    <name evidence="10" type="ORF">S03H2_00992</name>
</gene>
<evidence type="ECO:0000256" key="2">
    <source>
        <dbReference type="ARBA" id="ARBA00004950"/>
    </source>
</evidence>
<evidence type="ECO:0000256" key="7">
    <source>
        <dbReference type="ARBA" id="ARBA00022827"/>
    </source>
</evidence>
<dbReference type="SUPFAM" id="SSF46977">
    <property type="entry name" value="Succinate dehydrogenase/fumarate reductase flavoprotein C-terminal domain"/>
    <property type="match status" value="1"/>
</dbReference>
<comment type="cofactor">
    <cofactor evidence="1">
        <name>FAD</name>
        <dbReference type="ChEBI" id="CHEBI:57692"/>
    </cofactor>
</comment>
<proteinExistence type="inferred from homology"/>